<gene>
    <name evidence="2" type="ORF">Sxan_54640</name>
</gene>
<keyword evidence="3" id="KW-1185">Reference proteome</keyword>
<accession>A0A919LEA0</accession>
<name>A0A919LEA0_9ACTN</name>
<reference evidence="2" key="1">
    <citation type="submission" date="2020-09" db="EMBL/GenBank/DDBJ databases">
        <title>Whole genome shotgun sequence of Streptomyces xanthophaeus NBRC 12829.</title>
        <authorList>
            <person name="Komaki H."/>
            <person name="Tamura T."/>
        </authorList>
    </citation>
    <scope>NUCLEOTIDE SEQUENCE</scope>
    <source>
        <strain evidence="2">NBRC 12829</strain>
    </source>
</reference>
<dbReference type="AlphaFoldDB" id="A0A919LEA0"/>
<evidence type="ECO:0000313" key="2">
    <source>
        <dbReference type="EMBL" id="GHI88100.1"/>
    </source>
</evidence>
<comment type="caution">
    <text evidence="2">The sequence shown here is derived from an EMBL/GenBank/DDBJ whole genome shotgun (WGS) entry which is preliminary data.</text>
</comment>
<feature type="compositionally biased region" description="Low complexity" evidence="1">
    <location>
        <begin position="1"/>
        <end position="18"/>
    </location>
</feature>
<feature type="compositionally biased region" description="Pro residues" evidence="1">
    <location>
        <begin position="183"/>
        <end position="193"/>
    </location>
</feature>
<protein>
    <recommendedName>
        <fullName evidence="4">Helix-turn-helix domain-containing protein</fullName>
    </recommendedName>
</protein>
<evidence type="ECO:0008006" key="4">
    <source>
        <dbReference type="Google" id="ProtNLM"/>
    </source>
</evidence>
<feature type="region of interest" description="Disordered" evidence="1">
    <location>
        <begin position="114"/>
        <end position="227"/>
    </location>
</feature>
<feature type="compositionally biased region" description="Pro residues" evidence="1">
    <location>
        <begin position="126"/>
        <end position="163"/>
    </location>
</feature>
<proteinExistence type="predicted"/>
<dbReference type="EMBL" id="BNEE01000006">
    <property type="protein sequence ID" value="GHI88100.1"/>
    <property type="molecule type" value="Genomic_DNA"/>
</dbReference>
<evidence type="ECO:0000313" key="3">
    <source>
        <dbReference type="Proteomes" id="UP000600026"/>
    </source>
</evidence>
<evidence type="ECO:0000256" key="1">
    <source>
        <dbReference type="SAM" id="MobiDB-lite"/>
    </source>
</evidence>
<organism evidence="2 3">
    <name type="scientific">Streptomyces xanthophaeus</name>
    <dbReference type="NCBI Taxonomy" id="67385"/>
    <lineage>
        <taxon>Bacteria</taxon>
        <taxon>Bacillati</taxon>
        <taxon>Actinomycetota</taxon>
        <taxon>Actinomycetes</taxon>
        <taxon>Kitasatosporales</taxon>
        <taxon>Streptomycetaceae</taxon>
        <taxon>Streptomyces</taxon>
    </lineage>
</organism>
<feature type="region of interest" description="Disordered" evidence="1">
    <location>
        <begin position="1"/>
        <end position="20"/>
    </location>
</feature>
<dbReference type="Proteomes" id="UP000600026">
    <property type="component" value="Unassembled WGS sequence"/>
</dbReference>
<sequence length="347" mass="36367">MASPHPSAPSRASSRVRAGTPRSGVFHVNVKHTTRFVVVGNHLAQHPSMSLVAIGLATPIQSLPAGTRIGIKRLAERFPEGEVRIAAALRELEAYGYLERVRVRLETGQVVTRTVSYNRPRGTSPEDPPPNPTPPKPTAPAPAPQPLPDAGPRPDPGPDPGPELEPEPGRVPGSTLGFQSVPVPEPEAMPVPVPGAGRGPGPARVGPSGSGPGPWPDTGRPPGEPARQDAFDLLARLRLDDPRLLLPHRAVHQLAPGVAEWLDRGAGTEAVRHFLGGNLPPDLRNPAALIAYRLRAQVPPHLPAAPAAVPVVRPHPFQTCDGCERAFRAPAPGRCGDCPPGPSAAAA</sequence>